<evidence type="ECO:0000313" key="2">
    <source>
        <dbReference type="RefSeq" id="XP_075101214.1"/>
    </source>
</evidence>
<name>A0AC58TVG1_TOBAC</name>
<gene>
    <name evidence="2" type="primary">LOC142176778</name>
</gene>
<accession>A0AC58TVG1</accession>
<dbReference type="RefSeq" id="XP_075101214.1">
    <property type="nucleotide sequence ID" value="XM_075245113.1"/>
</dbReference>
<dbReference type="Proteomes" id="UP000790787">
    <property type="component" value="Chromosome 3"/>
</dbReference>
<sequence length="326" mass="38747">MNNSDREWMYARLLEDGFINPRFIIGVEEFVAFAKRHPECMDDEKLRCPCNHRKCRNKNILDEFTIMTHLGTYGFKLNYYRWYHHGESYMPHPTVLNDHQEETFGETINSQSHNAFLSMVFDVGGPSFDGNIEEEPNPSIQNLYNMLKASEQEIWPRNPHGHSQLSVVARLLNLKAKHCFPEKLYDELCQFISELMPSDNIMPDSFYSTKKLMRGLGLPVEKIDCCKNGCMIYWREDRELVNCKFCAHPRFKRSKYQQSKEKTNISYKKMYYFPLTPRLQRLYASNVIAKHMRWHFEHETDGVMRHHSDSPAWKNFHQTHQVLHLK</sequence>
<proteinExistence type="predicted"/>
<evidence type="ECO:0000313" key="1">
    <source>
        <dbReference type="Proteomes" id="UP000790787"/>
    </source>
</evidence>
<protein>
    <submittedName>
        <fullName evidence="2">Uncharacterized protein LOC142176778</fullName>
    </submittedName>
</protein>
<keyword evidence="1" id="KW-1185">Reference proteome</keyword>
<reference evidence="1" key="1">
    <citation type="journal article" date="2014" name="Nat. Commun.">
        <title>The tobacco genome sequence and its comparison with those of tomato and potato.</title>
        <authorList>
            <person name="Sierro N."/>
            <person name="Battey J.N."/>
            <person name="Ouadi S."/>
            <person name="Bakaher N."/>
            <person name="Bovet L."/>
            <person name="Willig A."/>
            <person name="Goepfert S."/>
            <person name="Peitsch M.C."/>
            <person name="Ivanov N.V."/>
        </authorList>
    </citation>
    <scope>NUCLEOTIDE SEQUENCE [LARGE SCALE GENOMIC DNA]</scope>
</reference>
<reference evidence="2" key="2">
    <citation type="submission" date="2025-08" db="UniProtKB">
        <authorList>
            <consortium name="RefSeq"/>
        </authorList>
    </citation>
    <scope>IDENTIFICATION</scope>
    <source>
        <tissue evidence="2">Leaf</tissue>
    </source>
</reference>
<organism evidence="1 2">
    <name type="scientific">Nicotiana tabacum</name>
    <name type="common">Common tobacco</name>
    <dbReference type="NCBI Taxonomy" id="4097"/>
    <lineage>
        <taxon>Eukaryota</taxon>
        <taxon>Viridiplantae</taxon>
        <taxon>Streptophyta</taxon>
        <taxon>Embryophyta</taxon>
        <taxon>Tracheophyta</taxon>
        <taxon>Spermatophyta</taxon>
        <taxon>Magnoliopsida</taxon>
        <taxon>eudicotyledons</taxon>
        <taxon>Gunneridae</taxon>
        <taxon>Pentapetalae</taxon>
        <taxon>asterids</taxon>
        <taxon>lamiids</taxon>
        <taxon>Solanales</taxon>
        <taxon>Solanaceae</taxon>
        <taxon>Nicotianoideae</taxon>
        <taxon>Nicotianeae</taxon>
        <taxon>Nicotiana</taxon>
    </lineage>
</organism>